<accession>A0A9J6PQ68</accession>
<organism evidence="5 6">
    <name type="scientific">Winslowiella arboricola</name>
    <dbReference type="NCBI Taxonomy" id="2978220"/>
    <lineage>
        <taxon>Bacteria</taxon>
        <taxon>Pseudomonadati</taxon>
        <taxon>Pseudomonadota</taxon>
        <taxon>Gammaproteobacteria</taxon>
        <taxon>Enterobacterales</taxon>
        <taxon>Erwiniaceae</taxon>
        <taxon>Winslowiella</taxon>
    </lineage>
</organism>
<keyword evidence="1" id="KW-0805">Transcription regulation</keyword>
<evidence type="ECO:0000256" key="3">
    <source>
        <dbReference type="ARBA" id="ARBA00023163"/>
    </source>
</evidence>
<dbReference type="InterPro" id="IPR028082">
    <property type="entry name" value="Peripla_BP_I"/>
</dbReference>
<dbReference type="CDD" id="cd01392">
    <property type="entry name" value="HTH_LacI"/>
    <property type="match status" value="1"/>
</dbReference>
<dbReference type="SMART" id="SM00354">
    <property type="entry name" value="HTH_LACI"/>
    <property type="match status" value="1"/>
</dbReference>
<gene>
    <name evidence="5" type="ORF">N5923_19005</name>
</gene>
<dbReference type="Pfam" id="PF00356">
    <property type="entry name" value="LacI"/>
    <property type="match status" value="1"/>
</dbReference>
<evidence type="ECO:0000256" key="1">
    <source>
        <dbReference type="ARBA" id="ARBA00023015"/>
    </source>
</evidence>
<evidence type="ECO:0000313" key="5">
    <source>
        <dbReference type="EMBL" id="MCU5779578.1"/>
    </source>
</evidence>
<dbReference type="Gene3D" id="3.40.50.2300">
    <property type="match status" value="2"/>
</dbReference>
<reference evidence="5" key="1">
    <citation type="submission" date="2022-09" db="EMBL/GenBank/DDBJ databases">
        <title>Winslowiella arboricola sp. nov., isolated from bleeding cankers on broadleaf hosts.</title>
        <authorList>
            <person name="Brady C."/>
            <person name="Kaur S."/>
            <person name="Crampton B."/>
            <person name="Maddock D."/>
            <person name="Arnold D."/>
            <person name="Denman S."/>
        </authorList>
    </citation>
    <scope>NUCLEOTIDE SEQUENCE</scope>
    <source>
        <strain evidence="5">BAC 15a-03b</strain>
    </source>
</reference>
<sequence length="308" mass="33362">MASINDVSRLAQVSKATVSRVLSGSRGVTEQSRDAVLRAAEILNYKPNAIAQSLSSQTTHCIGVICATEHIQQATGYLQALEKQLRLHQKHLLLRFANNSSAVAQACGELSTGLCDAIMVVGARFPLPEAAQQAVLIDCLDASGEQQVGIDYEFASQTATHYLLTQQRRKIALFNFYPGEAADQVLQGYCSALESMALPFNRQLVIAGESSASVALQGLINRHIAFDALLVTDYYQGLEVAELLKRYQRAVPQEVMVFSLDGSAAIFGQPHLPLIAYPLETLAQRAIKLLSGGASDFPLLRGNLLTPY</sequence>
<dbReference type="GO" id="GO:0003700">
    <property type="term" value="F:DNA-binding transcription factor activity"/>
    <property type="evidence" value="ECO:0007669"/>
    <property type="project" value="TreeGrafter"/>
</dbReference>
<proteinExistence type="predicted"/>
<feature type="domain" description="HTH lacI-type" evidence="4">
    <location>
        <begin position="2"/>
        <end position="56"/>
    </location>
</feature>
<dbReference type="InterPro" id="IPR010982">
    <property type="entry name" value="Lambda_DNA-bd_dom_sf"/>
</dbReference>
<dbReference type="RefSeq" id="WP_267144810.1">
    <property type="nucleotide sequence ID" value="NZ_JAODIL010000082.1"/>
</dbReference>
<evidence type="ECO:0000259" key="4">
    <source>
        <dbReference type="PROSITE" id="PS50932"/>
    </source>
</evidence>
<dbReference type="Pfam" id="PF13377">
    <property type="entry name" value="Peripla_BP_3"/>
    <property type="match status" value="1"/>
</dbReference>
<dbReference type="EMBL" id="JAODIM010000043">
    <property type="protein sequence ID" value="MCU5779578.1"/>
    <property type="molecule type" value="Genomic_DNA"/>
</dbReference>
<dbReference type="Proteomes" id="UP001064262">
    <property type="component" value="Unassembled WGS sequence"/>
</dbReference>
<name>A0A9J6PQ68_9GAMM</name>
<dbReference type="SUPFAM" id="SSF47413">
    <property type="entry name" value="lambda repressor-like DNA-binding domains"/>
    <property type="match status" value="1"/>
</dbReference>
<evidence type="ECO:0000256" key="2">
    <source>
        <dbReference type="ARBA" id="ARBA00023125"/>
    </source>
</evidence>
<evidence type="ECO:0000313" key="6">
    <source>
        <dbReference type="Proteomes" id="UP001064262"/>
    </source>
</evidence>
<dbReference type="Gene3D" id="1.10.260.40">
    <property type="entry name" value="lambda repressor-like DNA-binding domains"/>
    <property type="match status" value="1"/>
</dbReference>
<dbReference type="CDD" id="cd06267">
    <property type="entry name" value="PBP1_LacI_sugar_binding-like"/>
    <property type="match status" value="1"/>
</dbReference>
<dbReference type="InterPro" id="IPR000843">
    <property type="entry name" value="HTH_LacI"/>
</dbReference>
<keyword evidence="6" id="KW-1185">Reference proteome</keyword>
<dbReference type="GO" id="GO:0000976">
    <property type="term" value="F:transcription cis-regulatory region binding"/>
    <property type="evidence" value="ECO:0007669"/>
    <property type="project" value="TreeGrafter"/>
</dbReference>
<comment type="caution">
    <text evidence="5">The sequence shown here is derived from an EMBL/GenBank/DDBJ whole genome shotgun (WGS) entry which is preliminary data.</text>
</comment>
<dbReference type="AlphaFoldDB" id="A0A9J6PQ68"/>
<dbReference type="SUPFAM" id="SSF53822">
    <property type="entry name" value="Periplasmic binding protein-like I"/>
    <property type="match status" value="1"/>
</dbReference>
<dbReference type="InterPro" id="IPR046335">
    <property type="entry name" value="LacI/GalR-like_sensor"/>
</dbReference>
<dbReference type="PANTHER" id="PTHR30146">
    <property type="entry name" value="LACI-RELATED TRANSCRIPTIONAL REPRESSOR"/>
    <property type="match status" value="1"/>
</dbReference>
<dbReference type="PROSITE" id="PS50932">
    <property type="entry name" value="HTH_LACI_2"/>
    <property type="match status" value="1"/>
</dbReference>
<keyword evidence="2" id="KW-0238">DNA-binding</keyword>
<dbReference type="PANTHER" id="PTHR30146:SF67">
    <property type="entry name" value="HTH-TYPE TRANSCRIPTIONAL REGULATOR ASCG"/>
    <property type="match status" value="1"/>
</dbReference>
<protein>
    <submittedName>
        <fullName evidence="5">LacI family transcriptional regulator</fullName>
    </submittedName>
</protein>
<keyword evidence="3" id="KW-0804">Transcription</keyword>